<organism evidence="1 2">
    <name type="scientific">Candidatus Sungbacteria bacterium RIFCSPHIGHO2_01_FULL_47_32</name>
    <dbReference type="NCBI Taxonomy" id="1802264"/>
    <lineage>
        <taxon>Bacteria</taxon>
        <taxon>Candidatus Sungiibacteriota</taxon>
    </lineage>
</organism>
<accession>A0A1G2K642</accession>
<comment type="caution">
    <text evidence="1">The sequence shown here is derived from an EMBL/GenBank/DDBJ whole genome shotgun (WGS) entry which is preliminary data.</text>
</comment>
<proteinExistence type="predicted"/>
<evidence type="ECO:0000313" key="1">
    <source>
        <dbReference type="EMBL" id="OGZ94845.1"/>
    </source>
</evidence>
<protein>
    <submittedName>
        <fullName evidence="1">Uncharacterized protein</fullName>
    </submittedName>
</protein>
<dbReference type="EMBL" id="MHQC01000025">
    <property type="protein sequence ID" value="OGZ94845.1"/>
    <property type="molecule type" value="Genomic_DNA"/>
</dbReference>
<sequence>MRYEVIAGVPPSTKPFLLAGLVDGPVKSLDEAFKAIDKATEAAVEKAKDDYVASVDNGTPEPDAAEILARAKQATEEMFAAKKSNIKAAFALHKARQERRVAHFDRSCKLEGCIDPKRKPARTGSGHKSRRWTQSFCGPHAGLVNLITKEKLAELRGASKRLRLAA</sequence>
<evidence type="ECO:0000313" key="2">
    <source>
        <dbReference type="Proteomes" id="UP000177152"/>
    </source>
</evidence>
<dbReference type="AlphaFoldDB" id="A0A1G2K642"/>
<name>A0A1G2K642_9BACT</name>
<dbReference type="Proteomes" id="UP000177152">
    <property type="component" value="Unassembled WGS sequence"/>
</dbReference>
<gene>
    <name evidence="1" type="ORF">A2633_02590</name>
</gene>
<reference evidence="1 2" key="1">
    <citation type="journal article" date="2016" name="Nat. Commun.">
        <title>Thousands of microbial genomes shed light on interconnected biogeochemical processes in an aquifer system.</title>
        <authorList>
            <person name="Anantharaman K."/>
            <person name="Brown C.T."/>
            <person name="Hug L.A."/>
            <person name="Sharon I."/>
            <person name="Castelle C.J."/>
            <person name="Probst A.J."/>
            <person name="Thomas B.C."/>
            <person name="Singh A."/>
            <person name="Wilkins M.J."/>
            <person name="Karaoz U."/>
            <person name="Brodie E.L."/>
            <person name="Williams K.H."/>
            <person name="Hubbard S.S."/>
            <person name="Banfield J.F."/>
        </authorList>
    </citation>
    <scope>NUCLEOTIDE SEQUENCE [LARGE SCALE GENOMIC DNA]</scope>
</reference>